<dbReference type="Proteomes" id="UP000677305">
    <property type="component" value="Chromosome"/>
</dbReference>
<dbReference type="Pfam" id="PF20462">
    <property type="entry name" value="DUF6715"/>
    <property type="match status" value="1"/>
</dbReference>
<proteinExistence type="predicted"/>
<dbReference type="OrthoDB" id="9795825at2"/>
<gene>
    <name evidence="1" type="ORF">HYG85_15275</name>
</gene>
<name>A0A8J8SD84_9FIRM</name>
<keyword evidence="2" id="KW-1185">Reference proteome</keyword>
<dbReference type="InterPro" id="IPR046563">
    <property type="entry name" value="DUF6715"/>
</dbReference>
<dbReference type="RefSeq" id="WP_113673715.1">
    <property type="nucleotide sequence ID" value="NZ_CAJXUH010000021.1"/>
</dbReference>
<dbReference type="KEGG" id="vgu:HYG85_15275"/>
<dbReference type="EMBL" id="CP058561">
    <property type="protein sequence ID" value="QUH30206.1"/>
    <property type="molecule type" value="Genomic_DNA"/>
</dbReference>
<dbReference type="AlphaFoldDB" id="A0A8J8SD84"/>
<reference evidence="1 2" key="1">
    <citation type="submission" date="2020-07" db="EMBL/GenBank/DDBJ databases">
        <title>Vallitalea guaymasensis genome.</title>
        <authorList>
            <person name="Postec A."/>
        </authorList>
    </citation>
    <scope>NUCLEOTIDE SEQUENCE [LARGE SCALE GENOMIC DNA]</scope>
    <source>
        <strain evidence="1 2">Ra1766G1</strain>
    </source>
</reference>
<organism evidence="1 2">
    <name type="scientific">Vallitalea guaymasensis</name>
    <dbReference type="NCBI Taxonomy" id="1185412"/>
    <lineage>
        <taxon>Bacteria</taxon>
        <taxon>Bacillati</taxon>
        <taxon>Bacillota</taxon>
        <taxon>Clostridia</taxon>
        <taxon>Lachnospirales</taxon>
        <taxon>Vallitaleaceae</taxon>
        <taxon>Vallitalea</taxon>
    </lineage>
</organism>
<sequence length="192" mass="22597">MRKIIAILILASLGILLFVTFSNKTSKDRFDKSLLSNSDRILEYLKEDYEGTINKIHDLQKTPEQVLELNNIVMQKLYSHEITDEEIEVLLKVQRELYDDELLEKNPIDVHLEKAKEEIEKFKENNTKIIGYDIQKNNDDNNNNITFIKVVYYLNNVGPEGEIFEEYVLVKVDELWKIKGWQKTEEFIVVGD</sequence>
<accession>A0A8J8SD84</accession>
<evidence type="ECO:0000313" key="1">
    <source>
        <dbReference type="EMBL" id="QUH30206.1"/>
    </source>
</evidence>
<evidence type="ECO:0000313" key="2">
    <source>
        <dbReference type="Proteomes" id="UP000677305"/>
    </source>
</evidence>
<protein>
    <submittedName>
        <fullName evidence="1">Uncharacterized protein</fullName>
    </submittedName>
</protein>